<evidence type="ECO:0000256" key="1">
    <source>
        <dbReference type="SAM" id="MobiDB-lite"/>
    </source>
</evidence>
<dbReference type="Gene3D" id="3.80.10.10">
    <property type="entry name" value="Ribonuclease Inhibitor"/>
    <property type="match status" value="1"/>
</dbReference>
<protein>
    <submittedName>
        <fullName evidence="2">Uncharacterized protein</fullName>
    </submittedName>
</protein>
<evidence type="ECO:0000313" key="2">
    <source>
        <dbReference type="EMBL" id="CAG9972450.1"/>
    </source>
</evidence>
<feature type="region of interest" description="Disordered" evidence="1">
    <location>
        <begin position="1"/>
        <end position="27"/>
    </location>
</feature>
<dbReference type="EMBL" id="CABFNO020001240">
    <property type="protein sequence ID" value="CAG9972450.1"/>
    <property type="molecule type" value="Genomic_DNA"/>
</dbReference>
<feature type="non-terminal residue" evidence="2">
    <location>
        <position position="1"/>
    </location>
</feature>
<proteinExistence type="predicted"/>
<dbReference type="AlphaFoldDB" id="A0A9N9U4N9"/>
<dbReference type="OrthoDB" id="3945550at2759"/>
<dbReference type="Proteomes" id="UP000754883">
    <property type="component" value="Unassembled WGS sequence"/>
</dbReference>
<accession>A0A9N9U4N9</accession>
<reference evidence="2 3" key="2">
    <citation type="submission" date="2021-10" db="EMBL/GenBank/DDBJ databases">
        <authorList>
            <person name="Piombo E."/>
        </authorList>
    </citation>
    <scope>NUCLEOTIDE SEQUENCE [LARGE SCALE GENOMIC DNA]</scope>
</reference>
<sequence length="604" mass="68754">MLLQPSAPNTIRSDMNQSASNHGQQTWPGICTREKLQNDVDSLVKTLARTDSARHVHSISLRGFLDIKKPRNERGFTDTDPLAWWNSLRADEIFPDKEPIPSTEYFVYDESVISENSDEDKAWAPLVNFIKTLPSLRKLVYNCPNQFPPSLLYTLHENHPQCELYHLTFRLRTLLWDTPYPYETALATSPCLYSVKVVCSGRDSDGDDDFNQEATMELVAGLAPNLREATMIHLSISHSKFTRDRAQWNGLPGFIPGMSGSLTSLSLVGQGGHYWRPEYIQTWARFTDFCSLRRLTIEGPGHRGIDGEVMGYIAKNHSFPQLRALSVSLERQDASVERPDFTANAVPFFTAFEPLEELSVSGPLEPEILDAILHRHGRTLKRLMMRPDEVESPGFVGRDRKEIPMTFTKEHILQIQAECPALEELGVRIKRKKSSAAESLFLALDCSDWRVHRDSSYDPSFDGEDRDKLEYGYMKGHLREALMNCAVDETLARSIWGTIREEGRALESLRLWTTGAGHFGKGQNNMADGYLNHLSRSWLIERVPRDDVEILHVKELCQSEREARDASGYGARRPKETEVFRSLWPSKEGSRGWQDDWSSIPLQV</sequence>
<organism evidence="2 3">
    <name type="scientific">Clonostachys byssicola</name>
    <dbReference type="NCBI Taxonomy" id="160290"/>
    <lineage>
        <taxon>Eukaryota</taxon>
        <taxon>Fungi</taxon>
        <taxon>Dikarya</taxon>
        <taxon>Ascomycota</taxon>
        <taxon>Pezizomycotina</taxon>
        <taxon>Sordariomycetes</taxon>
        <taxon>Hypocreomycetidae</taxon>
        <taxon>Hypocreales</taxon>
        <taxon>Bionectriaceae</taxon>
        <taxon>Clonostachys</taxon>
    </lineage>
</organism>
<keyword evidence="3" id="KW-1185">Reference proteome</keyword>
<gene>
    <name evidence="2" type="ORF">CBYS24578_00001028</name>
</gene>
<comment type="caution">
    <text evidence="2">The sequence shown here is derived from an EMBL/GenBank/DDBJ whole genome shotgun (WGS) entry which is preliminary data.</text>
</comment>
<name>A0A9N9U4N9_9HYPO</name>
<reference evidence="3" key="1">
    <citation type="submission" date="2019-06" db="EMBL/GenBank/DDBJ databases">
        <authorList>
            <person name="Broberg M."/>
        </authorList>
    </citation>
    <scope>NUCLEOTIDE SEQUENCE [LARGE SCALE GENOMIC DNA]</scope>
</reference>
<evidence type="ECO:0000313" key="3">
    <source>
        <dbReference type="Proteomes" id="UP000754883"/>
    </source>
</evidence>
<dbReference type="InterPro" id="IPR032675">
    <property type="entry name" value="LRR_dom_sf"/>
</dbReference>